<organism evidence="2 3">
    <name type="scientific">Streptomyces spongiae</name>
    <dbReference type="NCBI Taxonomy" id="565072"/>
    <lineage>
        <taxon>Bacteria</taxon>
        <taxon>Bacillati</taxon>
        <taxon>Actinomycetota</taxon>
        <taxon>Actinomycetes</taxon>
        <taxon>Kitasatosporales</taxon>
        <taxon>Streptomycetaceae</taxon>
        <taxon>Streptomyces</taxon>
    </lineage>
</organism>
<dbReference type="OrthoDB" id="4249142at2"/>
<evidence type="ECO:0000313" key="3">
    <source>
        <dbReference type="Proteomes" id="UP000400924"/>
    </source>
</evidence>
<feature type="chain" id="PRO_5024312808" evidence="1">
    <location>
        <begin position="43"/>
        <end position="282"/>
    </location>
</feature>
<dbReference type="Pfam" id="PF13385">
    <property type="entry name" value="Laminin_G_3"/>
    <property type="match status" value="1"/>
</dbReference>
<protein>
    <submittedName>
        <fullName evidence="2">LamG domain-containing protein</fullName>
    </submittedName>
</protein>
<dbReference type="EMBL" id="VJZC01000023">
    <property type="protein sequence ID" value="MPY56761.1"/>
    <property type="molecule type" value="Genomic_DNA"/>
</dbReference>
<accession>A0A5N8XB79</accession>
<dbReference type="Proteomes" id="UP000400924">
    <property type="component" value="Unassembled WGS sequence"/>
</dbReference>
<evidence type="ECO:0000256" key="1">
    <source>
        <dbReference type="SAM" id="SignalP"/>
    </source>
</evidence>
<proteinExistence type="predicted"/>
<gene>
    <name evidence="2" type="ORF">FNH08_06130</name>
</gene>
<dbReference type="AlphaFoldDB" id="A0A5N8XB79"/>
<dbReference type="InterPro" id="IPR013320">
    <property type="entry name" value="ConA-like_dom_sf"/>
</dbReference>
<sequence length="282" mass="29748">MHSVRPQGLRRFWPGAPAWAGAAVAVASLLMGLAGPAAPAQAAEITDGLALWYKLDATSGTVAVDSSGHGRNGTVNGTAGWSGNGQGLTFNGSDTYVKVPDNIMSGMNAITVSMDVQIDAAQATPYFLYGFGNTASSGAGNGYLFTTGNSFRTAIASGNSSTEQNTRTSAALQRSVWKHVTYTQTGTTGALYEDGVEKARNTSVTLTPGFPGVDRVVPGRLQFRIAEQPDQAGGVEQVDHPLFFSARCRRSASSTAPHSRARSKWRLIRAARSCCHLYRSEP</sequence>
<keyword evidence="1" id="KW-0732">Signal</keyword>
<evidence type="ECO:0000313" key="2">
    <source>
        <dbReference type="EMBL" id="MPY56761.1"/>
    </source>
</evidence>
<dbReference type="Gene3D" id="2.60.120.200">
    <property type="match status" value="1"/>
</dbReference>
<feature type="signal peptide" evidence="1">
    <location>
        <begin position="1"/>
        <end position="42"/>
    </location>
</feature>
<comment type="caution">
    <text evidence="2">The sequence shown here is derived from an EMBL/GenBank/DDBJ whole genome shotgun (WGS) entry which is preliminary data.</text>
</comment>
<reference evidence="2 3" key="1">
    <citation type="submission" date="2019-07" db="EMBL/GenBank/DDBJ databases">
        <title>New species of Amycolatopsis and Streptomyces.</title>
        <authorList>
            <person name="Duangmal K."/>
            <person name="Teo W.F.A."/>
            <person name="Lipun K."/>
        </authorList>
    </citation>
    <scope>NUCLEOTIDE SEQUENCE [LARGE SCALE GENOMIC DNA]</scope>
    <source>
        <strain evidence="2 3">NBRC 106415</strain>
    </source>
</reference>
<keyword evidence="3" id="KW-1185">Reference proteome</keyword>
<dbReference type="SUPFAM" id="SSF49899">
    <property type="entry name" value="Concanavalin A-like lectins/glucanases"/>
    <property type="match status" value="1"/>
</dbReference>
<name>A0A5N8XB79_9ACTN</name>